<dbReference type="PROSITE" id="PS51257">
    <property type="entry name" value="PROKAR_LIPOPROTEIN"/>
    <property type="match status" value="1"/>
</dbReference>
<dbReference type="Proteomes" id="UP000659388">
    <property type="component" value="Unassembled WGS sequence"/>
</dbReference>
<feature type="chain" id="PRO_5037152939" description="Lipoprotein" evidence="1">
    <location>
        <begin position="22"/>
        <end position="150"/>
    </location>
</feature>
<evidence type="ECO:0000313" key="2">
    <source>
        <dbReference type="EMBL" id="MBL3657122.1"/>
    </source>
</evidence>
<organism evidence="2 3">
    <name type="scientific">Fulvivirga sediminis</name>
    <dbReference type="NCBI Taxonomy" id="2803949"/>
    <lineage>
        <taxon>Bacteria</taxon>
        <taxon>Pseudomonadati</taxon>
        <taxon>Bacteroidota</taxon>
        <taxon>Cytophagia</taxon>
        <taxon>Cytophagales</taxon>
        <taxon>Fulvivirgaceae</taxon>
        <taxon>Fulvivirga</taxon>
    </lineage>
</organism>
<accession>A0A937F640</accession>
<evidence type="ECO:0000256" key="1">
    <source>
        <dbReference type="SAM" id="SignalP"/>
    </source>
</evidence>
<gene>
    <name evidence="2" type="ORF">JL102_13325</name>
</gene>
<dbReference type="EMBL" id="JAESIY010000007">
    <property type="protein sequence ID" value="MBL3657122.1"/>
    <property type="molecule type" value="Genomic_DNA"/>
</dbReference>
<keyword evidence="3" id="KW-1185">Reference proteome</keyword>
<protein>
    <recommendedName>
        <fullName evidence="4">Lipoprotein</fullName>
    </recommendedName>
</protein>
<proteinExistence type="predicted"/>
<comment type="caution">
    <text evidence="2">The sequence shown here is derived from an EMBL/GenBank/DDBJ whole genome shotgun (WGS) entry which is preliminary data.</text>
</comment>
<evidence type="ECO:0000313" key="3">
    <source>
        <dbReference type="Proteomes" id="UP000659388"/>
    </source>
</evidence>
<feature type="signal peptide" evidence="1">
    <location>
        <begin position="1"/>
        <end position="21"/>
    </location>
</feature>
<name>A0A937F640_9BACT</name>
<dbReference type="AlphaFoldDB" id="A0A937F640"/>
<dbReference type="RefSeq" id="WP_202244917.1">
    <property type="nucleotide sequence ID" value="NZ_JAESIY010000007.1"/>
</dbReference>
<sequence>MKTYIYLIISLLLFSACEANRATNKENDSNTISACSDITINDDTNGVANYEVLSATIDQAKLLLNIRHSGGCKDISYNLITNGVFRESIPVQLDVDLVFSEEDQCEALIEKQLCFNMSTLTELYKDNYQTDSGKIILQLAHSENSLVYSF</sequence>
<evidence type="ECO:0008006" key="4">
    <source>
        <dbReference type="Google" id="ProtNLM"/>
    </source>
</evidence>
<keyword evidence="1" id="KW-0732">Signal</keyword>
<reference evidence="2" key="1">
    <citation type="submission" date="2021-01" db="EMBL/GenBank/DDBJ databases">
        <title>Fulvivirga kasyanovii gen. nov., sp nov., a novel member of the phylum Bacteroidetes isolated from seawater in a mussel farm.</title>
        <authorList>
            <person name="Zhao L.-H."/>
            <person name="Wang Z.-J."/>
        </authorList>
    </citation>
    <scope>NUCLEOTIDE SEQUENCE</scope>
    <source>
        <strain evidence="2">2943</strain>
    </source>
</reference>